<evidence type="ECO:0000313" key="3">
    <source>
        <dbReference type="EMBL" id="KAG2179253.1"/>
    </source>
</evidence>
<dbReference type="EMBL" id="JAEPQZ010000007">
    <property type="protein sequence ID" value="KAG2179253.1"/>
    <property type="molecule type" value="Genomic_DNA"/>
</dbReference>
<feature type="compositionally biased region" description="Polar residues" evidence="2">
    <location>
        <begin position="44"/>
        <end position="53"/>
    </location>
</feature>
<feature type="coiled-coil region" evidence="1">
    <location>
        <begin position="143"/>
        <end position="180"/>
    </location>
</feature>
<dbReference type="InterPro" id="IPR025212">
    <property type="entry name" value="CAD_CENP-Q"/>
</dbReference>
<feature type="compositionally biased region" description="Basic residues" evidence="2">
    <location>
        <begin position="14"/>
        <end position="23"/>
    </location>
</feature>
<reference evidence="3" key="1">
    <citation type="submission" date="2020-12" db="EMBL/GenBank/DDBJ databases">
        <title>Metabolic potential, ecology and presence of endohyphal bacteria is reflected in genomic diversity of Mucoromycotina.</title>
        <authorList>
            <person name="Muszewska A."/>
            <person name="Okrasinska A."/>
            <person name="Steczkiewicz K."/>
            <person name="Drgas O."/>
            <person name="Orlowska M."/>
            <person name="Perlinska-Lenart U."/>
            <person name="Aleksandrzak-Piekarczyk T."/>
            <person name="Szatraj K."/>
            <person name="Zielenkiewicz U."/>
            <person name="Pilsyk S."/>
            <person name="Malc E."/>
            <person name="Mieczkowski P."/>
            <person name="Kruszewska J.S."/>
            <person name="Biernat P."/>
            <person name="Pawlowska J."/>
        </authorList>
    </citation>
    <scope>NUCLEOTIDE SEQUENCE</scope>
    <source>
        <strain evidence="3">WA0000067209</strain>
    </source>
</reference>
<evidence type="ECO:0000313" key="4">
    <source>
        <dbReference type="Proteomes" id="UP000654370"/>
    </source>
</evidence>
<evidence type="ECO:0000256" key="1">
    <source>
        <dbReference type="SAM" id="Coils"/>
    </source>
</evidence>
<sequence>MPNTKSKSQEPRPKQKRGRKRRNIRDDEEDPIPETSDHDAESSVLMSTSNIQASKKKKWTPLTSDARKHIQSLLNAALLSSYSAAPNQKPAPEVQHALNDVVRRIDRKLHRTLVPVSTKEKTFDREQLTSQNAALQVAVMSEVEENMILQQQIETELNELQREEEELQRLRQKNRNAARSSDLFDVGEASQGRDDRIHDYAQALIKINQTSKPSLHMAAQAEDDYVSDEDGPLERIRMSISGRLQDVDNQTAYMDDAAAQVMETGHKMDALFRSRGQAAQNADSEDDFN</sequence>
<protein>
    <submittedName>
        <fullName evidence="3">Uncharacterized protein</fullName>
    </submittedName>
</protein>
<dbReference type="OrthoDB" id="2411200at2759"/>
<name>A0A8H7PS89_MORIS</name>
<comment type="caution">
    <text evidence="3">The sequence shown here is derived from an EMBL/GenBank/DDBJ whole genome shotgun (WGS) entry which is preliminary data.</text>
</comment>
<dbReference type="Pfam" id="PF13094">
    <property type="entry name" value="CENP-Q"/>
    <property type="match status" value="1"/>
</dbReference>
<feature type="region of interest" description="Disordered" evidence="2">
    <location>
        <begin position="1"/>
        <end position="62"/>
    </location>
</feature>
<gene>
    <name evidence="3" type="ORF">INT43_002103</name>
</gene>
<keyword evidence="1" id="KW-0175">Coiled coil</keyword>
<dbReference type="AlphaFoldDB" id="A0A8H7PS89"/>
<keyword evidence="4" id="KW-1185">Reference proteome</keyword>
<accession>A0A8H7PS89</accession>
<organism evidence="3 4">
    <name type="scientific">Mortierella isabellina</name>
    <name type="common">Filamentous fungus</name>
    <name type="synonym">Umbelopsis isabellina</name>
    <dbReference type="NCBI Taxonomy" id="91625"/>
    <lineage>
        <taxon>Eukaryota</taxon>
        <taxon>Fungi</taxon>
        <taxon>Fungi incertae sedis</taxon>
        <taxon>Mucoromycota</taxon>
        <taxon>Mucoromycotina</taxon>
        <taxon>Umbelopsidomycetes</taxon>
        <taxon>Umbelopsidales</taxon>
        <taxon>Umbelopsidaceae</taxon>
        <taxon>Umbelopsis</taxon>
    </lineage>
</organism>
<dbReference type="Proteomes" id="UP000654370">
    <property type="component" value="Unassembled WGS sequence"/>
</dbReference>
<proteinExistence type="predicted"/>
<evidence type="ECO:0000256" key="2">
    <source>
        <dbReference type="SAM" id="MobiDB-lite"/>
    </source>
</evidence>